<dbReference type="Pfam" id="PF01180">
    <property type="entry name" value="DHO_dh"/>
    <property type="match status" value="1"/>
</dbReference>
<dbReference type="CDD" id="cd04738">
    <property type="entry name" value="DHOD_2_like"/>
    <property type="match status" value="1"/>
</dbReference>
<dbReference type="GO" id="GO:0005737">
    <property type="term" value="C:cytoplasm"/>
    <property type="evidence" value="ECO:0007669"/>
    <property type="project" value="InterPro"/>
</dbReference>
<dbReference type="NCBIfam" id="NF003652">
    <property type="entry name" value="PRK05286.2-5"/>
    <property type="match status" value="1"/>
</dbReference>
<feature type="binding site" evidence="11">
    <location>
        <position position="265"/>
    </location>
    <ligand>
        <name>FMN</name>
        <dbReference type="ChEBI" id="CHEBI:58210"/>
    </ligand>
</feature>
<evidence type="ECO:0000256" key="1">
    <source>
        <dbReference type="ARBA" id="ARBA00003125"/>
    </source>
</evidence>
<feature type="binding site" evidence="11">
    <location>
        <position position="166"/>
    </location>
    <ligand>
        <name>FMN</name>
        <dbReference type="ChEBI" id="CHEBI:58210"/>
    </ligand>
</feature>
<feature type="domain" description="Dihydroorotate dehydrogenase catalytic" evidence="12">
    <location>
        <begin position="68"/>
        <end position="366"/>
    </location>
</feature>
<evidence type="ECO:0000259" key="12">
    <source>
        <dbReference type="Pfam" id="PF01180"/>
    </source>
</evidence>
<evidence type="ECO:0000256" key="7">
    <source>
        <dbReference type="ARBA" id="ARBA00022975"/>
    </source>
</evidence>
<dbReference type="PATRIC" id="fig|1666911.3.peg.5254"/>
<evidence type="ECO:0000256" key="3">
    <source>
        <dbReference type="ARBA" id="ARBA00005161"/>
    </source>
</evidence>
<evidence type="ECO:0000256" key="6">
    <source>
        <dbReference type="ARBA" id="ARBA00022643"/>
    </source>
</evidence>
<gene>
    <name evidence="11 13" type="primary">pyrD</name>
    <name evidence="13" type="ORF">HLUCCA11_06580</name>
</gene>
<evidence type="ECO:0000256" key="5">
    <source>
        <dbReference type="ARBA" id="ARBA00022630"/>
    </source>
</evidence>
<keyword evidence="6 11" id="KW-0288">FMN</keyword>
<keyword evidence="5 11" id="KW-0285">Flavoprotein</keyword>
<dbReference type="InterPro" id="IPR005719">
    <property type="entry name" value="Dihydroorotate_DH_2"/>
</dbReference>
<dbReference type="EMBL" id="LJZR01000006">
    <property type="protein sequence ID" value="KPQ36526.1"/>
    <property type="molecule type" value="Genomic_DNA"/>
</dbReference>
<comment type="similarity">
    <text evidence="4 11">Belongs to the dihydroorotate dehydrogenase family. Type 2 subfamily.</text>
</comment>
<keyword evidence="8 11" id="KW-0560">Oxidoreductase</keyword>
<keyword evidence="11" id="KW-1003">Cell membrane</keyword>
<dbReference type="AlphaFoldDB" id="A0A0P8C4H1"/>
<comment type="caution">
    <text evidence="13">The sequence shown here is derived from an EMBL/GenBank/DDBJ whole genome shotgun (WGS) entry which is preliminary data.</text>
</comment>
<evidence type="ECO:0000313" key="14">
    <source>
        <dbReference type="Proteomes" id="UP000050465"/>
    </source>
</evidence>
<feature type="binding site" evidence="11">
    <location>
        <position position="237"/>
    </location>
    <ligand>
        <name>FMN</name>
        <dbReference type="ChEBI" id="CHEBI:58210"/>
    </ligand>
</feature>
<comment type="subunit">
    <text evidence="11">Monomer.</text>
</comment>
<evidence type="ECO:0000256" key="4">
    <source>
        <dbReference type="ARBA" id="ARBA00005359"/>
    </source>
</evidence>
<dbReference type="NCBIfam" id="NF003651">
    <property type="entry name" value="PRK05286.2-4"/>
    <property type="match status" value="1"/>
</dbReference>
<dbReference type="HAMAP" id="MF_00225">
    <property type="entry name" value="DHO_dh_type2"/>
    <property type="match status" value="1"/>
</dbReference>
<dbReference type="STRING" id="1666911.HLUCCA11_06580"/>
<evidence type="ECO:0000256" key="10">
    <source>
        <dbReference type="ARBA" id="ARBA00048639"/>
    </source>
</evidence>
<organism evidence="13 14">
    <name type="scientific">Phormidesmis priestleyi Ana</name>
    <dbReference type="NCBI Taxonomy" id="1666911"/>
    <lineage>
        <taxon>Bacteria</taxon>
        <taxon>Bacillati</taxon>
        <taxon>Cyanobacteriota</taxon>
        <taxon>Cyanophyceae</taxon>
        <taxon>Leptolyngbyales</taxon>
        <taxon>Leptolyngbyaceae</taxon>
        <taxon>Phormidesmis</taxon>
    </lineage>
</organism>
<dbReference type="PROSITE" id="PS00911">
    <property type="entry name" value="DHODEHASE_1"/>
    <property type="match status" value="1"/>
</dbReference>
<dbReference type="GO" id="GO:0005886">
    <property type="term" value="C:plasma membrane"/>
    <property type="evidence" value="ECO:0007669"/>
    <property type="project" value="UniProtKB-SubCell"/>
</dbReference>
<evidence type="ECO:0000313" key="13">
    <source>
        <dbReference type="EMBL" id="KPQ36526.1"/>
    </source>
</evidence>
<dbReference type="InterPro" id="IPR050074">
    <property type="entry name" value="DHO_dehydrogenase"/>
</dbReference>
<dbReference type="GO" id="GO:0044205">
    <property type="term" value="P:'de novo' UMP biosynthetic process"/>
    <property type="evidence" value="ECO:0007669"/>
    <property type="project" value="UniProtKB-UniRule"/>
</dbReference>
<comment type="function">
    <text evidence="1 11">Catalyzes the conversion of dihydroorotate to orotate with quinone as electron acceptor.</text>
</comment>
<keyword evidence="9 11" id="KW-0472">Membrane</keyword>
<dbReference type="GO" id="GO:0106430">
    <property type="term" value="F:dihydroorotate dehydrogenase (quinone) activity"/>
    <property type="evidence" value="ECO:0007669"/>
    <property type="project" value="UniProtKB-EC"/>
</dbReference>
<feature type="binding site" evidence="11">
    <location>
        <position position="199"/>
    </location>
    <ligand>
        <name>substrate</name>
    </ligand>
</feature>
<sequence>MQQFYQFGLRPLLFNLLKADAETVHRQTIDTLAWLATNPNAGPLFHQPTRLAAQAAMAGLCEVRSPRLNQSLWHCAFDNPLGLAAGFDKDGTAARAWPLMGFGFAELGTVTYHPQPGNPQPRMFRLPADRAALNRMGFNNQGAAALSARLAALWPDHNYPVPIGINLGKSKITPLEDAAEDYRKSFELLKSQGSYFVVNVSSPNTPGLRSLQAKEQLAPILETLQTANTQNKPLLVKISPDLATEDIREIVQLAQDCQLAGIIATNTTISRDGLTTKTVAQTGQSVTDEAGGISGAPVTRRSTEVIRLIYEQTQGKLPIIGVGGIFNADDAWDKITAGASLLQTYTGWAYEGPTMVRSVLKGLLTKLDEHGLSAIADAVGKAHKPKNIG</sequence>
<protein>
    <recommendedName>
        <fullName evidence="11">Dihydroorotate dehydrogenase (quinone)</fullName>
        <ecNumber evidence="11">1.3.5.2</ecNumber>
    </recommendedName>
    <alternativeName>
        <fullName evidence="11">DHOdehase</fullName>
        <shortName evidence="11">DHOD</shortName>
        <shortName evidence="11">DHODase</shortName>
    </alternativeName>
    <alternativeName>
        <fullName evidence="11">Dihydroorotate oxidase</fullName>
    </alternativeName>
</protein>
<dbReference type="PANTHER" id="PTHR48109:SF4">
    <property type="entry name" value="DIHYDROOROTATE DEHYDROGENASE (QUINONE), MITOCHONDRIAL"/>
    <property type="match status" value="1"/>
</dbReference>
<evidence type="ECO:0000256" key="11">
    <source>
        <dbReference type="HAMAP-Rule" id="MF_00225"/>
    </source>
</evidence>
<dbReference type="InterPro" id="IPR013785">
    <property type="entry name" value="Aldolase_TIM"/>
</dbReference>
<comment type="cofactor">
    <cofactor evidence="11">
        <name>FMN</name>
        <dbReference type="ChEBI" id="CHEBI:58210"/>
    </cofactor>
    <text evidence="11">Binds 1 FMN per subunit.</text>
</comment>
<dbReference type="UniPathway" id="UPA00070">
    <property type="reaction ID" value="UER00946"/>
</dbReference>
<accession>A0A0P8C4H1</accession>
<feature type="binding site" evidence="11">
    <location>
        <position position="295"/>
    </location>
    <ligand>
        <name>FMN</name>
        <dbReference type="ChEBI" id="CHEBI:58210"/>
    </ligand>
</feature>
<dbReference type="InterPro" id="IPR005720">
    <property type="entry name" value="Dihydroorotate_DH_cat"/>
</dbReference>
<dbReference type="GO" id="GO:0006207">
    <property type="term" value="P:'de novo' pyrimidine nucleobase biosynthetic process"/>
    <property type="evidence" value="ECO:0007669"/>
    <property type="project" value="UniProtKB-UniRule"/>
</dbReference>
<evidence type="ECO:0000256" key="9">
    <source>
        <dbReference type="ARBA" id="ARBA00023136"/>
    </source>
</evidence>
<comment type="catalytic activity">
    <reaction evidence="10 11">
        <text>(S)-dihydroorotate + a quinone = orotate + a quinol</text>
        <dbReference type="Rhea" id="RHEA:30187"/>
        <dbReference type="ChEBI" id="CHEBI:24646"/>
        <dbReference type="ChEBI" id="CHEBI:30839"/>
        <dbReference type="ChEBI" id="CHEBI:30864"/>
        <dbReference type="ChEBI" id="CHEBI:132124"/>
        <dbReference type="EC" id="1.3.5.2"/>
    </reaction>
</comment>
<dbReference type="PROSITE" id="PS00912">
    <property type="entry name" value="DHODEHASE_2"/>
    <property type="match status" value="1"/>
</dbReference>
<evidence type="ECO:0000256" key="2">
    <source>
        <dbReference type="ARBA" id="ARBA00004370"/>
    </source>
</evidence>
<feature type="binding site" evidence="11">
    <location>
        <begin position="85"/>
        <end position="89"/>
    </location>
    <ligand>
        <name>FMN</name>
        <dbReference type="ChEBI" id="CHEBI:58210"/>
    </ligand>
</feature>
<feature type="binding site" evidence="11">
    <location>
        <position position="109"/>
    </location>
    <ligand>
        <name>FMN</name>
        <dbReference type="ChEBI" id="CHEBI:58210"/>
    </ligand>
</feature>
<dbReference type="NCBIfam" id="TIGR01036">
    <property type="entry name" value="pyrD_sub2"/>
    <property type="match status" value="1"/>
</dbReference>
<feature type="binding site" evidence="11">
    <location>
        <position position="199"/>
    </location>
    <ligand>
        <name>FMN</name>
        <dbReference type="ChEBI" id="CHEBI:58210"/>
    </ligand>
</feature>
<dbReference type="EC" id="1.3.5.2" evidence="11"/>
<feature type="binding site" evidence="11">
    <location>
        <position position="89"/>
    </location>
    <ligand>
        <name>substrate</name>
    </ligand>
</feature>
<comment type="pathway">
    <text evidence="3 11">Pyrimidine metabolism; UMP biosynthesis via de novo pathway; orotate from (S)-dihydroorotate (quinone route): step 1/1.</text>
</comment>
<dbReference type="PANTHER" id="PTHR48109">
    <property type="entry name" value="DIHYDROOROTATE DEHYDROGENASE (QUINONE), MITOCHONDRIAL-RELATED"/>
    <property type="match status" value="1"/>
</dbReference>
<proteinExistence type="inferred from homology"/>
<dbReference type="InterPro" id="IPR001295">
    <property type="entry name" value="Dihydroorotate_DH_CS"/>
</dbReference>
<feature type="binding site" evidence="11">
    <location>
        <position position="324"/>
    </location>
    <ligand>
        <name>FMN</name>
        <dbReference type="ChEBI" id="CHEBI:58210"/>
    </ligand>
</feature>
<dbReference type="Proteomes" id="UP000050465">
    <property type="component" value="Unassembled WGS sequence"/>
</dbReference>
<name>A0A0P8C4H1_9CYAN</name>
<keyword evidence="7 11" id="KW-0665">Pyrimidine biosynthesis</keyword>
<feature type="binding site" evidence="11">
    <location>
        <begin position="134"/>
        <end position="138"/>
    </location>
    <ligand>
        <name>substrate</name>
    </ligand>
</feature>
<comment type="subcellular location">
    <subcellularLocation>
        <location evidence="11">Cell membrane</location>
        <topology evidence="11">Peripheral membrane protein</topology>
    </subcellularLocation>
    <subcellularLocation>
        <location evidence="2">Membrane</location>
    </subcellularLocation>
</comment>
<feature type="binding site" evidence="11">
    <location>
        <begin position="266"/>
        <end position="267"/>
    </location>
    <ligand>
        <name>substrate</name>
    </ligand>
</feature>
<dbReference type="SUPFAM" id="SSF51395">
    <property type="entry name" value="FMN-linked oxidoreductases"/>
    <property type="match status" value="1"/>
</dbReference>
<feature type="binding site" evidence="11">
    <location>
        <begin position="345"/>
        <end position="346"/>
    </location>
    <ligand>
        <name>FMN</name>
        <dbReference type="ChEBI" id="CHEBI:58210"/>
    </ligand>
</feature>
<feature type="binding site" evidence="11">
    <location>
        <position position="204"/>
    </location>
    <ligand>
        <name>substrate</name>
    </ligand>
</feature>
<reference evidence="13 14" key="1">
    <citation type="submission" date="2015-09" db="EMBL/GenBank/DDBJ databases">
        <title>Identification and resolution of microdiversity through metagenomic sequencing of parallel consortia.</title>
        <authorList>
            <person name="Nelson W.C."/>
            <person name="Romine M.F."/>
            <person name="Lindemann S.R."/>
        </authorList>
    </citation>
    <scope>NUCLEOTIDE SEQUENCE [LARGE SCALE GENOMIC DNA]</scope>
    <source>
        <strain evidence="13">Ana</strain>
    </source>
</reference>
<evidence type="ECO:0000256" key="8">
    <source>
        <dbReference type="ARBA" id="ARBA00023002"/>
    </source>
</evidence>
<feature type="active site" description="Nucleophile" evidence="11">
    <location>
        <position position="202"/>
    </location>
</feature>
<dbReference type="Gene3D" id="3.20.20.70">
    <property type="entry name" value="Aldolase class I"/>
    <property type="match status" value="1"/>
</dbReference>